<dbReference type="PANTHER" id="PTHR45708:SF49">
    <property type="entry name" value="ENDOCHITINASE"/>
    <property type="match status" value="1"/>
</dbReference>
<dbReference type="InterPro" id="IPR017853">
    <property type="entry name" value="GH"/>
</dbReference>
<evidence type="ECO:0000313" key="7">
    <source>
        <dbReference type="Proteomes" id="UP001201262"/>
    </source>
</evidence>
<comment type="caution">
    <text evidence="6">The sequence shown here is derived from an EMBL/GenBank/DDBJ whole genome shotgun (WGS) entry which is preliminary data.</text>
</comment>
<feature type="transmembrane region" description="Helical" evidence="4">
    <location>
        <begin position="67"/>
        <end position="86"/>
    </location>
</feature>
<dbReference type="Pfam" id="PF00704">
    <property type="entry name" value="Glyco_hydro_18"/>
    <property type="match status" value="1"/>
</dbReference>
<evidence type="ECO:0000313" key="6">
    <source>
        <dbReference type="EMBL" id="KAH8691837.1"/>
    </source>
</evidence>
<reference evidence="6" key="1">
    <citation type="submission" date="2021-12" db="EMBL/GenBank/DDBJ databases">
        <title>Convergent genome expansion in fungi linked to evolution of root-endophyte symbiosis.</title>
        <authorList>
            <consortium name="DOE Joint Genome Institute"/>
            <person name="Ke Y.-H."/>
            <person name="Bonito G."/>
            <person name="Liao H.-L."/>
            <person name="Looney B."/>
            <person name="Rojas-Flechas A."/>
            <person name="Nash J."/>
            <person name="Hameed K."/>
            <person name="Schadt C."/>
            <person name="Martin F."/>
            <person name="Crous P.W."/>
            <person name="Miettinen O."/>
            <person name="Magnuson J.K."/>
            <person name="Labbe J."/>
            <person name="Jacobson D."/>
            <person name="Doktycz M.J."/>
            <person name="Veneault-Fourrey C."/>
            <person name="Kuo A."/>
            <person name="Mondo S."/>
            <person name="Calhoun S."/>
            <person name="Riley R."/>
            <person name="Ohm R."/>
            <person name="LaButti K."/>
            <person name="Andreopoulos B."/>
            <person name="Pangilinan J."/>
            <person name="Nolan M."/>
            <person name="Tritt A."/>
            <person name="Clum A."/>
            <person name="Lipzen A."/>
            <person name="Daum C."/>
            <person name="Barry K."/>
            <person name="Grigoriev I.V."/>
            <person name="Vilgalys R."/>
        </authorList>
    </citation>
    <scope>NUCLEOTIDE SEQUENCE</scope>
    <source>
        <strain evidence="6">PMI_201</strain>
    </source>
</reference>
<dbReference type="GO" id="GO:0005975">
    <property type="term" value="P:carbohydrate metabolic process"/>
    <property type="evidence" value="ECO:0007669"/>
    <property type="project" value="InterPro"/>
</dbReference>
<organism evidence="6 7">
    <name type="scientific">Talaromyces proteolyticus</name>
    <dbReference type="NCBI Taxonomy" id="1131652"/>
    <lineage>
        <taxon>Eukaryota</taxon>
        <taxon>Fungi</taxon>
        <taxon>Dikarya</taxon>
        <taxon>Ascomycota</taxon>
        <taxon>Pezizomycotina</taxon>
        <taxon>Eurotiomycetes</taxon>
        <taxon>Eurotiomycetidae</taxon>
        <taxon>Eurotiales</taxon>
        <taxon>Trichocomaceae</taxon>
        <taxon>Talaromyces</taxon>
        <taxon>Talaromyces sect. Bacilispori</taxon>
    </lineage>
</organism>
<keyword evidence="4" id="KW-0812">Transmembrane</keyword>
<keyword evidence="4" id="KW-0472">Membrane</keyword>
<dbReference type="EMBL" id="JAJTJA010000011">
    <property type="protein sequence ID" value="KAH8691837.1"/>
    <property type="molecule type" value="Genomic_DNA"/>
</dbReference>
<evidence type="ECO:0000256" key="4">
    <source>
        <dbReference type="SAM" id="Phobius"/>
    </source>
</evidence>
<evidence type="ECO:0000256" key="1">
    <source>
        <dbReference type="ARBA" id="ARBA00022801"/>
    </source>
</evidence>
<keyword evidence="2" id="KW-0326">Glycosidase</keyword>
<evidence type="ECO:0000256" key="3">
    <source>
        <dbReference type="SAM" id="MobiDB-lite"/>
    </source>
</evidence>
<dbReference type="AlphaFoldDB" id="A0AAD4KI69"/>
<dbReference type="GeneID" id="70247153"/>
<feature type="region of interest" description="Disordered" evidence="3">
    <location>
        <begin position="392"/>
        <end position="497"/>
    </location>
</feature>
<evidence type="ECO:0000259" key="5">
    <source>
        <dbReference type="PROSITE" id="PS51910"/>
    </source>
</evidence>
<feature type="domain" description="GH18" evidence="5">
    <location>
        <begin position="91"/>
        <end position="386"/>
    </location>
</feature>
<sequence length="511" mass="54782">MINYGKSLPRNYQKENCQLVFHTSSLYTGNPGIISHFYIKANTLVGVLIFPPYIIQTQFITMQPLNGPLAITLLFIISIGSATLHLRTSNTHNAAYWGQSTSENEDLSQYCTKDAGIDIILLAFLNSWGNGLTIPSGQIGNCVISAQGDPQGCDNLANAIRSCQSNGVRVILSLGGATGTYSLLSRIEAESIGQNLWDAYGSSSANTVPRPFGTTVLDGWDFSIENSAGNEFYQYMITTLRSNFASDPTKPYYVTGAPQCYLPERNMGAMISQSQFDYLWVQFYNNPSCSNPNPINYEAWENYIAGTASSQTKIFIGVPASPLAANNLPSGEIYYFEPSELASLASDHRSDAAWGGFMMWSAGYSDTNVINGCTYAQQAKYILEKGSPCPIPTPTTSTPTTSTPTTSTPITSTPITSTPITSTPITSTPITSTPITSTPITSTPITSTPTTSTPITSTPITSTPITSTPTTSTPITSTPTTSTPTTSTPTTSTPITSTPTTFTNHIYTNLT</sequence>
<dbReference type="GO" id="GO:0004568">
    <property type="term" value="F:chitinase activity"/>
    <property type="evidence" value="ECO:0007669"/>
    <property type="project" value="TreeGrafter"/>
</dbReference>
<evidence type="ECO:0000256" key="2">
    <source>
        <dbReference type="ARBA" id="ARBA00023295"/>
    </source>
</evidence>
<feature type="compositionally biased region" description="Low complexity" evidence="3">
    <location>
        <begin position="394"/>
        <end position="497"/>
    </location>
</feature>
<keyword evidence="4" id="KW-1133">Transmembrane helix</keyword>
<dbReference type="SUPFAM" id="SSF51445">
    <property type="entry name" value="(Trans)glycosidases"/>
    <property type="match status" value="1"/>
</dbReference>
<dbReference type="GO" id="GO:0005576">
    <property type="term" value="C:extracellular region"/>
    <property type="evidence" value="ECO:0007669"/>
    <property type="project" value="TreeGrafter"/>
</dbReference>
<keyword evidence="1 6" id="KW-0378">Hydrolase</keyword>
<accession>A0AAD4KI69</accession>
<dbReference type="RefSeq" id="XP_046067834.1">
    <property type="nucleotide sequence ID" value="XM_046216866.1"/>
</dbReference>
<dbReference type="Proteomes" id="UP001201262">
    <property type="component" value="Unassembled WGS sequence"/>
</dbReference>
<name>A0AAD4KI69_9EURO</name>
<gene>
    <name evidence="6" type="ORF">BGW36DRAFT_38499</name>
</gene>
<feature type="transmembrane region" description="Helical" evidence="4">
    <location>
        <begin position="37"/>
        <end position="55"/>
    </location>
</feature>
<dbReference type="Gene3D" id="3.20.20.80">
    <property type="entry name" value="Glycosidases"/>
    <property type="match status" value="1"/>
</dbReference>
<dbReference type="InterPro" id="IPR050542">
    <property type="entry name" value="Glycosyl_Hydrlase18_Chitinase"/>
</dbReference>
<protein>
    <submittedName>
        <fullName evidence="6">Glycoside hydrolase superfamily</fullName>
    </submittedName>
</protein>
<dbReference type="InterPro" id="IPR001223">
    <property type="entry name" value="Glyco_hydro18_cat"/>
</dbReference>
<dbReference type="PROSITE" id="PS51910">
    <property type="entry name" value="GH18_2"/>
    <property type="match status" value="1"/>
</dbReference>
<proteinExistence type="predicted"/>
<dbReference type="PANTHER" id="PTHR45708">
    <property type="entry name" value="ENDOCHITINASE"/>
    <property type="match status" value="1"/>
</dbReference>
<keyword evidence="7" id="KW-1185">Reference proteome</keyword>